<proteinExistence type="predicted"/>
<evidence type="ECO:0000313" key="2">
    <source>
        <dbReference type="EMBL" id="KAF5381541.1"/>
    </source>
</evidence>
<keyword evidence="1" id="KW-0472">Membrane</keyword>
<protein>
    <submittedName>
        <fullName evidence="2">Uncharacterized protein</fullName>
    </submittedName>
</protein>
<comment type="caution">
    <text evidence="2">The sequence shown here is derived from an EMBL/GenBank/DDBJ whole genome shotgun (WGS) entry which is preliminary data.</text>
</comment>
<dbReference type="OrthoDB" id="2638860at2759"/>
<dbReference type="AlphaFoldDB" id="A0A8H5HDI7"/>
<dbReference type="Proteomes" id="UP000565441">
    <property type="component" value="Unassembled WGS sequence"/>
</dbReference>
<feature type="transmembrane region" description="Helical" evidence="1">
    <location>
        <begin position="47"/>
        <end position="70"/>
    </location>
</feature>
<keyword evidence="1" id="KW-0812">Transmembrane</keyword>
<keyword evidence="1" id="KW-1133">Transmembrane helix</keyword>
<evidence type="ECO:0000313" key="3">
    <source>
        <dbReference type="Proteomes" id="UP000565441"/>
    </source>
</evidence>
<reference evidence="2 3" key="1">
    <citation type="journal article" date="2020" name="ISME J.">
        <title>Uncovering the hidden diversity of litter-decomposition mechanisms in mushroom-forming fungi.</title>
        <authorList>
            <person name="Floudas D."/>
            <person name="Bentzer J."/>
            <person name="Ahren D."/>
            <person name="Johansson T."/>
            <person name="Persson P."/>
            <person name="Tunlid A."/>
        </authorList>
    </citation>
    <scope>NUCLEOTIDE SEQUENCE [LARGE SCALE GENOMIC DNA]</scope>
    <source>
        <strain evidence="2 3">CBS 661.87</strain>
    </source>
</reference>
<organism evidence="2 3">
    <name type="scientific">Tricholomella constricta</name>
    <dbReference type="NCBI Taxonomy" id="117010"/>
    <lineage>
        <taxon>Eukaryota</taxon>
        <taxon>Fungi</taxon>
        <taxon>Dikarya</taxon>
        <taxon>Basidiomycota</taxon>
        <taxon>Agaricomycotina</taxon>
        <taxon>Agaricomycetes</taxon>
        <taxon>Agaricomycetidae</taxon>
        <taxon>Agaricales</taxon>
        <taxon>Tricholomatineae</taxon>
        <taxon>Lyophyllaceae</taxon>
        <taxon>Tricholomella</taxon>
    </lineage>
</organism>
<gene>
    <name evidence="2" type="ORF">D9615_005614</name>
</gene>
<keyword evidence="3" id="KW-1185">Reference proteome</keyword>
<dbReference type="EMBL" id="JAACJP010000010">
    <property type="protein sequence ID" value="KAF5381541.1"/>
    <property type="molecule type" value="Genomic_DNA"/>
</dbReference>
<evidence type="ECO:0000256" key="1">
    <source>
        <dbReference type="SAM" id="Phobius"/>
    </source>
</evidence>
<sequence length="158" mass="17113">MKHSIMFCKAWILLQSYLSIICYLSSHAVVAIRVNALHNGQITIKRLLWIGGISYALSTFAILTAAYPAIIALVKTSTSKGACVSKIPSYLWVAWMPTIWAQAPPTLIAVSRPRRVSAESEGAFAEHKSQGPGVSGPGFEFVVHSRDAQSAPGVEYPL</sequence>
<name>A0A8H5HDI7_9AGAR</name>
<feature type="transmembrane region" description="Helical" evidence="1">
    <location>
        <begin position="12"/>
        <end position="35"/>
    </location>
</feature>
<accession>A0A8H5HDI7</accession>